<keyword evidence="4" id="KW-0808">Transferase</keyword>
<sequence length="1029" mass="116796">MTTYFSVVDQLGFKDGLIDRRNDRANLTALQRHYLKQADRFSADATGADGVDKIYFSGEQPAIYFKAVTDFLPETIKAVVRLQRKVWNQGKVPFLYVESPTEVRVYNCYETPKSPTDTQAEKELQLFHASVEAQAALKELSEVFGKIAIESGAFWEEEKFAKQVQSKTRVNEQLAANLKTTRQLLRMAGLDVSIIHDLLLRSLFILYLEDRKATTPEFYRQYHPAADSYFKVLTDKNATYALFEKLETVFNGNLCPVAPNEREMVTPEHLTALRACFYTELPTAQQVLFPDWRIFDFEVIPIQLISEIYEDFLRQEDGAEHMKEIGAFYTPHALAEFVLNEVLPYPSSGNARYDIRTLDPTCGSGIFLVDALNRLLDRWEFTHPSKTLSFDTVQQLVLDNIFGIEIKAEAIKVAAFSIYLAMLDRLNPKTLWHEVHFPYLIYRPGNTDTKRQGRNLFLMSSLEAGPFEKLPFDLVVGNPPFTNKPSADVKAYLKPLKFASEMVLAFLHRATVLCPDGQIALIATSKILFNNHSTSKNFRRFLFNDTYVEKVYNFSALRRVAKKTGGRNLFASAQRPVCVLVYRKQQPAAVSSQLVYYTPTTTVKNRLIDGIAIDPIDVKHLPRTECQNPATNIWKIAMWGTERDFRLIKQLTSRPSLDTYLTSEGYVKAVGFETSKTKAKNKYPSDILASMPFIDAQGLDRYYTPKAYTADNARDRATGLPITKVLWPITKPALYRSPHLLVKEGQSDKNFCASYLDYDCSFRRTIYGISAPGKDDELKLLTAYLNSSLAAYLMFLTASDWGVERERVSPGEMLNIPSLCFDLPTATKEHIVALVDEIIALSKHLLKPTIELKRAEQAIETLLRDGLNLSATDRLLIDSVLKYRLGAFRDRSKSDAFAPSVEAERREYAALLCQTINQFLQAEDLQASAAYFTLAPKTPLQVVALYLDGRPATDPVTELPAGDLGELLRRIEAHTYHEKAESIYYRRFIKYYVADTVYLVKPNEKRFWSPASALNDADEVIAEILAEMA</sequence>
<accession>A0A9X1VGG7</accession>
<evidence type="ECO:0000256" key="6">
    <source>
        <dbReference type="ARBA" id="ARBA00047942"/>
    </source>
</evidence>
<evidence type="ECO:0000313" key="8">
    <source>
        <dbReference type="EMBL" id="MCI1188744.1"/>
    </source>
</evidence>
<dbReference type="InterPro" id="IPR002052">
    <property type="entry name" value="DNA_methylase_N6_adenine_CS"/>
</dbReference>
<dbReference type="GO" id="GO:0032259">
    <property type="term" value="P:methylation"/>
    <property type="evidence" value="ECO:0007669"/>
    <property type="project" value="UniProtKB-KW"/>
</dbReference>
<dbReference type="GO" id="GO:0006304">
    <property type="term" value="P:DNA modification"/>
    <property type="evidence" value="ECO:0007669"/>
    <property type="project" value="InterPro"/>
</dbReference>
<name>A0A9X1VGG7_9BACT</name>
<dbReference type="PANTHER" id="PTHR33841:SF5">
    <property type="entry name" value="DNA METHYLASE (MODIFICATION METHYLASE) (METHYLTRANSFERASE)-RELATED"/>
    <property type="match status" value="1"/>
</dbReference>
<dbReference type="InterPro" id="IPR050953">
    <property type="entry name" value="N4_N6_ade-DNA_methylase"/>
</dbReference>
<proteinExistence type="inferred from homology"/>
<evidence type="ECO:0000256" key="3">
    <source>
        <dbReference type="ARBA" id="ARBA00022603"/>
    </source>
</evidence>
<comment type="similarity">
    <text evidence="1">Belongs to the N(4)/N(6)-methyltransferase family.</text>
</comment>
<evidence type="ECO:0000313" key="9">
    <source>
        <dbReference type="Proteomes" id="UP001139193"/>
    </source>
</evidence>
<dbReference type="Pfam" id="PF07669">
    <property type="entry name" value="Eco57I"/>
    <property type="match status" value="1"/>
</dbReference>
<dbReference type="SUPFAM" id="SSF53335">
    <property type="entry name" value="S-adenosyl-L-methionine-dependent methyltransferases"/>
    <property type="match status" value="1"/>
</dbReference>
<evidence type="ECO:0000256" key="2">
    <source>
        <dbReference type="ARBA" id="ARBA00011900"/>
    </source>
</evidence>
<dbReference type="PANTHER" id="PTHR33841">
    <property type="entry name" value="DNA METHYLTRANSFERASE YEEA-RELATED"/>
    <property type="match status" value="1"/>
</dbReference>
<gene>
    <name evidence="8" type="ORF">MON38_15055</name>
</gene>
<dbReference type="InterPro" id="IPR011639">
    <property type="entry name" value="MethylTrfase_TaqI-like_dom"/>
</dbReference>
<dbReference type="Proteomes" id="UP001139193">
    <property type="component" value="Unassembled WGS sequence"/>
</dbReference>
<evidence type="ECO:0000256" key="5">
    <source>
        <dbReference type="ARBA" id="ARBA00022691"/>
    </source>
</evidence>
<comment type="catalytic activity">
    <reaction evidence="6">
        <text>a 2'-deoxyadenosine in DNA + S-adenosyl-L-methionine = an N(6)-methyl-2'-deoxyadenosine in DNA + S-adenosyl-L-homocysteine + H(+)</text>
        <dbReference type="Rhea" id="RHEA:15197"/>
        <dbReference type="Rhea" id="RHEA-COMP:12418"/>
        <dbReference type="Rhea" id="RHEA-COMP:12419"/>
        <dbReference type="ChEBI" id="CHEBI:15378"/>
        <dbReference type="ChEBI" id="CHEBI:57856"/>
        <dbReference type="ChEBI" id="CHEBI:59789"/>
        <dbReference type="ChEBI" id="CHEBI:90615"/>
        <dbReference type="ChEBI" id="CHEBI:90616"/>
        <dbReference type="EC" id="2.1.1.72"/>
    </reaction>
</comment>
<dbReference type="PRINTS" id="PR00507">
    <property type="entry name" value="N12N6MTFRASE"/>
</dbReference>
<evidence type="ECO:0000259" key="7">
    <source>
        <dbReference type="Pfam" id="PF07669"/>
    </source>
</evidence>
<dbReference type="InterPro" id="IPR029063">
    <property type="entry name" value="SAM-dependent_MTases_sf"/>
</dbReference>
<keyword evidence="3 8" id="KW-0489">Methyltransferase</keyword>
<dbReference type="EC" id="2.1.1.72" evidence="2"/>
<keyword evidence="5" id="KW-0949">S-adenosyl-L-methionine</keyword>
<keyword evidence="9" id="KW-1185">Reference proteome</keyword>
<dbReference type="Gene3D" id="3.40.50.150">
    <property type="entry name" value="Vaccinia Virus protein VP39"/>
    <property type="match status" value="1"/>
</dbReference>
<dbReference type="PROSITE" id="PS00092">
    <property type="entry name" value="N6_MTASE"/>
    <property type="match status" value="1"/>
</dbReference>
<reference evidence="8" key="1">
    <citation type="submission" date="2022-03" db="EMBL/GenBank/DDBJ databases">
        <title>Bacterial whole genome sequence for Hymenobacter sp. DH14.</title>
        <authorList>
            <person name="Le V."/>
        </authorList>
    </citation>
    <scope>NUCLEOTIDE SEQUENCE</scope>
    <source>
        <strain evidence="8">DH14</strain>
    </source>
</reference>
<protein>
    <recommendedName>
        <fullName evidence="2">site-specific DNA-methyltransferase (adenine-specific)</fullName>
        <ecNumber evidence="2">2.1.1.72</ecNumber>
    </recommendedName>
</protein>
<dbReference type="RefSeq" id="WP_241937006.1">
    <property type="nucleotide sequence ID" value="NZ_JALBGC010000004.1"/>
</dbReference>
<dbReference type="GO" id="GO:0003676">
    <property type="term" value="F:nucleic acid binding"/>
    <property type="evidence" value="ECO:0007669"/>
    <property type="project" value="InterPro"/>
</dbReference>
<comment type="caution">
    <text evidence="8">The sequence shown here is derived from an EMBL/GenBank/DDBJ whole genome shotgun (WGS) entry which is preliminary data.</text>
</comment>
<evidence type="ECO:0000256" key="1">
    <source>
        <dbReference type="ARBA" id="ARBA00006594"/>
    </source>
</evidence>
<organism evidence="8 9">
    <name type="scientific">Hymenobacter cyanobacteriorum</name>
    <dbReference type="NCBI Taxonomy" id="2926463"/>
    <lineage>
        <taxon>Bacteria</taxon>
        <taxon>Pseudomonadati</taxon>
        <taxon>Bacteroidota</taxon>
        <taxon>Cytophagia</taxon>
        <taxon>Cytophagales</taxon>
        <taxon>Hymenobacteraceae</taxon>
        <taxon>Hymenobacter</taxon>
    </lineage>
</organism>
<evidence type="ECO:0000256" key="4">
    <source>
        <dbReference type="ARBA" id="ARBA00022679"/>
    </source>
</evidence>
<dbReference type="AlphaFoldDB" id="A0A9X1VGG7"/>
<dbReference type="GO" id="GO:0009007">
    <property type="term" value="F:site-specific DNA-methyltransferase (adenine-specific) activity"/>
    <property type="evidence" value="ECO:0007669"/>
    <property type="project" value="UniProtKB-EC"/>
</dbReference>
<dbReference type="EMBL" id="JALBGC010000004">
    <property type="protein sequence ID" value="MCI1188744.1"/>
    <property type="molecule type" value="Genomic_DNA"/>
</dbReference>
<feature type="domain" description="Type II methyltransferase M.TaqI-like" evidence="7">
    <location>
        <begin position="400"/>
        <end position="555"/>
    </location>
</feature>